<dbReference type="Gene3D" id="3.40.630.30">
    <property type="match status" value="1"/>
</dbReference>
<dbReference type="AlphaFoldDB" id="A0A1H3B2W9"/>
<feature type="domain" description="N-acetyltransferase" evidence="3">
    <location>
        <begin position="2"/>
        <end position="163"/>
    </location>
</feature>
<dbReference type="OrthoDB" id="5459937at2"/>
<keyword evidence="2" id="KW-0012">Acyltransferase</keyword>
<name>A0A1H3B2W9_9RHOB</name>
<dbReference type="PANTHER" id="PTHR43072">
    <property type="entry name" value="N-ACETYLTRANSFERASE"/>
    <property type="match status" value="1"/>
</dbReference>
<evidence type="ECO:0000256" key="2">
    <source>
        <dbReference type="ARBA" id="ARBA00023315"/>
    </source>
</evidence>
<proteinExistence type="predicted"/>
<keyword evidence="5" id="KW-1185">Reference proteome</keyword>
<dbReference type="InterPro" id="IPR000182">
    <property type="entry name" value="GNAT_dom"/>
</dbReference>
<accession>A0A1H3B2W9</accession>
<dbReference type="PROSITE" id="PS51186">
    <property type="entry name" value="GNAT"/>
    <property type="match status" value="1"/>
</dbReference>
<keyword evidence="1 4" id="KW-0808">Transferase</keyword>
<evidence type="ECO:0000313" key="4">
    <source>
        <dbReference type="EMBL" id="SDX36273.1"/>
    </source>
</evidence>
<dbReference type="EMBL" id="FNOI01000006">
    <property type="protein sequence ID" value="SDX36273.1"/>
    <property type="molecule type" value="Genomic_DNA"/>
</dbReference>
<dbReference type="Proteomes" id="UP000199441">
    <property type="component" value="Unassembled WGS sequence"/>
</dbReference>
<evidence type="ECO:0000256" key="1">
    <source>
        <dbReference type="ARBA" id="ARBA00022679"/>
    </source>
</evidence>
<evidence type="ECO:0000259" key="3">
    <source>
        <dbReference type="PROSITE" id="PS51186"/>
    </source>
</evidence>
<protein>
    <submittedName>
        <fullName evidence="4">Phosphinothricin acetyltransferase</fullName>
    </submittedName>
</protein>
<evidence type="ECO:0000313" key="5">
    <source>
        <dbReference type="Proteomes" id="UP000199441"/>
    </source>
</evidence>
<dbReference type="STRING" id="670155.SAMN04488001_3032"/>
<dbReference type="Pfam" id="PF00583">
    <property type="entry name" value="Acetyltransf_1"/>
    <property type="match status" value="1"/>
</dbReference>
<dbReference type="InterPro" id="IPR016181">
    <property type="entry name" value="Acyl_CoA_acyltransferase"/>
</dbReference>
<gene>
    <name evidence="4" type="ORF">SAMN04488001_3032</name>
</gene>
<dbReference type="GO" id="GO:0016747">
    <property type="term" value="F:acyltransferase activity, transferring groups other than amino-acyl groups"/>
    <property type="evidence" value="ECO:0007669"/>
    <property type="project" value="InterPro"/>
</dbReference>
<dbReference type="PANTHER" id="PTHR43072:SF23">
    <property type="entry name" value="UPF0039 PROTEIN C11D3.02C"/>
    <property type="match status" value="1"/>
</dbReference>
<dbReference type="RefSeq" id="WP_089947767.1">
    <property type="nucleotide sequence ID" value="NZ_FNOI01000006.1"/>
</dbReference>
<sequence>MSVIRSATAADAAGICAILNPIIADTTITFSPNPVTGADVALAIATHVARSAPYLVLEHDRQVQGYAKYGPFRDGEGYARTAEITVHLSPSARGHGWGRKLVVALEDHARSHGLRSLIAGISAENRTALEFHAKLGFAHVGTIPEAGHKFGRYIDLVLMQKSV</sequence>
<dbReference type="SUPFAM" id="SSF55729">
    <property type="entry name" value="Acyl-CoA N-acyltransferases (Nat)"/>
    <property type="match status" value="1"/>
</dbReference>
<organism evidence="4 5">
    <name type="scientific">Litoreibacter albidus</name>
    <dbReference type="NCBI Taxonomy" id="670155"/>
    <lineage>
        <taxon>Bacteria</taxon>
        <taxon>Pseudomonadati</taxon>
        <taxon>Pseudomonadota</taxon>
        <taxon>Alphaproteobacteria</taxon>
        <taxon>Rhodobacterales</taxon>
        <taxon>Roseobacteraceae</taxon>
        <taxon>Litoreibacter</taxon>
    </lineage>
</organism>
<reference evidence="5" key="1">
    <citation type="submission" date="2016-10" db="EMBL/GenBank/DDBJ databases">
        <authorList>
            <person name="Varghese N."/>
            <person name="Submissions S."/>
        </authorList>
    </citation>
    <scope>NUCLEOTIDE SEQUENCE [LARGE SCALE GENOMIC DNA]</scope>
    <source>
        <strain evidence="5">DSM 26922</strain>
    </source>
</reference>
<dbReference type="CDD" id="cd04301">
    <property type="entry name" value="NAT_SF"/>
    <property type="match status" value="1"/>
</dbReference>